<accession>A0ABS0J1Z6</accession>
<keyword evidence="3" id="KW-1185">Reference proteome</keyword>
<evidence type="ECO:0000256" key="1">
    <source>
        <dbReference type="SAM" id="MobiDB-lite"/>
    </source>
</evidence>
<proteinExistence type="predicted"/>
<dbReference type="RefSeq" id="WP_196608595.1">
    <property type="nucleotide sequence ID" value="NZ_VRYY01000111.1"/>
</dbReference>
<evidence type="ECO:0000313" key="3">
    <source>
        <dbReference type="Proteomes" id="UP001194469"/>
    </source>
</evidence>
<organism evidence="2 3">
    <name type="scientific">Nitratidesulfovibrio oxamicus</name>
    <dbReference type="NCBI Taxonomy" id="32016"/>
    <lineage>
        <taxon>Bacteria</taxon>
        <taxon>Pseudomonadati</taxon>
        <taxon>Thermodesulfobacteriota</taxon>
        <taxon>Desulfovibrionia</taxon>
        <taxon>Desulfovibrionales</taxon>
        <taxon>Desulfovibrionaceae</taxon>
        <taxon>Nitratidesulfovibrio</taxon>
    </lineage>
</organism>
<comment type="caution">
    <text evidence="2">The sequence shown here is derived from an EMBL/GenBank/DDBJ whole genome shotgun (WGS) entry which is preliminary data.</text>
</comment>
<name>A0ABS0J1Z6_9BACT</name>
<dbReference type="EMBL" id="VRYY01000111">
    <property type="protein sequence ID" value="MBG3876450.1"/>
    <property type="molecule type" value="Genomic_DNA"/>
</dbReference>
<gene>
    <name evidence="2" type="ORF">FVW20_05250</name>
</gene>
<dbReference type="Proteomes" id="UP001194469">
    <property type="component" value="Unassembled WGS sequence"/>
</dbReference>
<reference evidence="2 3" key="1">
    <citation type="submission" date="2019-08" db="EMBL/GenBank/DDBJ databases">
        <authorList>
            <person name="Luo N."/>
        </authorList>
    </citation>
    <scope>NUCLEOTIDE SEQUENCE [LARGE SCALE GENOMIC DNA]</scope>
    <source>
        <strain evidence="2 3">NCIMB 9442</strain>
    </source>
</reference>
<feature type="region of interest" description="Disordered" evidence="1">
    <location>
        <begin position="1"/>
        <end position="28"/>
    </location>
</feature>
<protein>
    <submittedName>
        <fullName evidence="2">Uncharacterized protein</fullName>
    </submittedName>
</protein>
<sequence length="134" mass="14552">MNGDAATAPNTSDPDTPGKDAASPRIPGNTGLVLQFMDSLLTRQSLDPAFFASLPSPPWLRLEKDTPSGGKFWSCTIQEHGIDLSWGKRNTQGQRLALAITRCSRGNPIREARSRTLGKLKEGYRLVSSYGPLP</sequence>
<evidence type="ECO:0000313" key="2">
    <source>
        <dbReference type="EMBL" id="MBG3876450.1"/>
    </source>
</evidence>